<keyword evidence="4" id="KW-0862">Zinc</keyword>
<dbReference type="Pfam" id="PF14464">
    <property type="entry name" value="Prok-JAB"/>
    <property type="match status" value="1"/>
</dbReference>
<accession>A0ABT7BSU5</accession>
<dbReference type="Proteomes" id="UP001232992">
    <property type="component" value="Unassembled WGS sequence"/>
</dbReference>
<organism evidence="7 8">
    <name type="scientific">Roseofilum casamattae BLCC-M143</name>
    <dbReference type="NCBI Taxonomy" id="3022442"/>
    <lineage>
        <taxon>Bacteria</taxon>
        <taxon>Bacillati</taxon>
        <taxon>Cyanobacteriota</taxon>
        <taxon>Cyanophyceae</taxon>
        <taxon>Desertifilales</taxon>
        <taxon>Desertifilaceae</taxon>
        <taxon>Roseofilum</taxon>
        <taxon>Roseofilum casamattae</taxon>
    </lineage>
</organism>
<comment type="caution">
    <text evidence="7">The sequence shown here is derived from an EMBL/GenBank/DDBJ whole genome shotgun (WGS) entry which is preliminary data.</text>
</comment>
<dbReference type="EMBL" id="JAQOSQ010000002">
    <property type="protein sequence ID" value="MDJ1182262.1"/>
    <property type="molecule type" value="Genomic_DNA"/>
</dbReference>
<evidence type="ECO:0000256" key="4">
    <source>
        <dbReference type="ARBA" id="ARBA00022833"/>
    </source>
</evidence>
<evidence type="ECO:0000256" key="2">
    <source>
        <dbReference type="ARBA" id="ARBA00022723"/>
    </source>
</evidence>
<dbReference type="SMART" id="SM00232">
    <property type="entry name" value="JAB_MPN"/>
    <property type="match status" value="1"/>
</dbReference>
<dbReference type="Gene3D" id="3.40.140.10">
    <property type="entry name" value="Cytidine Deaminase, domain 2"/>
    <property type="match status" value="1"/>
</dbReference>
<evidence type="ECO:0000313" key="8">
    <source>
        <dbReference type="Proteomes" id="UP001232992"/>
    </source>
</evidence>
<keyword evidence="8" id="KW-1185">Reference proteome</keyword>
<name>A0ABT7BSU5_9CYAN</name>
<dbReference type="SUPFAM" id="SSF102712">
    <property type="entry name" value="JAB1/MPN domain"/>
    <property type="match status" value="1"/>
</dbReference>
<dbReference type="RefSeq" id="WP_283756914.1">
    <property type="nucleotide sequence ID" value="NZ_JAQOSQ010000002.1"/>
</dbReference>
<dbReference type="InterPro" id="IPR000555">
    <property type="entry name" value="JAMM/MPN+_dom"/>
</dbReference>
<dbReference type="InterPro" id="IPR037518">
    <property type="entry name" value="MPN"/>
</dbReference>
<protein>
    <submittedName>
        <fullName evidence="7">M67 family metallopeptidase</fullName>
    </submittedName>
</protein>
<evidence type="ECO:0000256" key="5">
    <source>
        <dbReference type="ARBA" id="ARBA00023049"/>
    </source>
</evidence>
<dbReference type="PROSITE" id="PS50249">
    <property type="entry name" value="MPN"/>
    <property type="match status" value="1"/>
</dbReference>
<gene>
    <name evidence="7" type="ORF">PMH09_03565</name>
</gene>
<dbReference type="PANTHER" id="PTHR34858:SF1">
    <property type="entry name" value="CYSO-CYSTEINE PEPTIDASE"/>
    <property type="match status" value="1"/>
</dbReference>
<evidence type="ECO:0000256" key="3">
    <source>
        <dbReference type="ARBA" id="ARBA00022801"/>
    </source>
</evidence>
<keyword evidence="3" id="KW-0378">Hydrolase</keyword>
<proteinExistence type="predicted"/>
<keyword evidence="5" id="KW-0482">Metalloprotease</keyword>
<evidence type="ECO:0000259" key="6">
    <source>
        <dbReference type="PROSITE" id="PS50249"/>
    </source>
</evidence>
<dbReference type="InterPro" id="IPR028090">
    <property type="entry name" value="JAB_dom_prok"/>
</dbReference>
<dbReference type="PANTHER" id="PTHR34858">
    <property type="entry name" value="CYSO-CYSTEINE PEPTIDASE"/>
    <property type="match status" value="1"/>
</dbReference>
<reference evidence="7 8" key="1">
    <citation type="submission" date="2023-01" db="EMBL/GenBank/DDBJ databases">
        <title>Novel diversity within Roseofilum (Cyanobacteria; Desertifilaceae) from marine benthic mats with descriptions of four novel species.</title>
        <authorList>
            <person name="Wang Y."/>
            <person name="Berthold D.E."/>
            <person name="Hu J."/>
            <person name="Lefler F.W."/>
            <person name="Laughinghouse H.D. IV."/>
        </authorList>
    </citation>
    <scope>NUCLEOTIDE SEQUENCE [LARGE SCALE GENOMIC DNA]</scope>
    <source>
        <strain evidence="7 8">BLCC-M143</strain>
    </source>
</reference>
<keyword evidence="2" id="KW-0479">Metal-binding</keyword>
<dbReference type="CDD" id="cd08070">
    <property type="entry name" value="MPN_like"/>
    <property type="match status" value="1"/>
</dbReference>
<dbReference type="InterPro" id="IPR051929">
    <property type="entry name" value="VirAsm_ModProt"/>
</dbReference>
<feature type="domain" description="MPN" evidence="6">
    <location>
        <begin position="4"/>
        <end position="159"/>
    </location>
</feature>
<evidence type="ECO:0000256" key="1">
    <source>
        <dbReference type="ARBA" id="ARBA00022670"/>
    </source>
</evidence>
<sequence>MTRAIASSNHQQDLCAHAERCYPQECCGVLLGRQEQGAVQVVQVVPTENAWTEEMEREWEESGCFDRLGTSKRERYAIAPETLLHLQRSARDRNLNIIGFYHSHPDSPAIPSECDRQLAWSDCYYAIVSVRNGKAVEVNTWVLDSDRQFQRAYLLNISSHTHDSSEVETEVQWKTPKGN</sequence>
<keyword evidence="1" id="KW-0645">Protease</keyword>
<evidence type="ECO:0000313" key="7">
    <source>
        <dbReference type="EMBL" id="MDJ1182262.1"/>
    </source>
</evidence>